<evidence type="ECO:0000259" key="2">
    <source>
        <dbReference type="Pfam" id="PF03551"/>
    </source>
</evidence>
<dbReference type="InterPro" id="IPR036388">
    <property type="entry name" value="WH-like_DNA-bd_sf"/>
</dbReference>
<evidence type="ECO:0000256" key="1">
    <source>
        <dbReference type="SAM" id="Coils"/>
    </source>
</evidence>
<dbReference type="Proteomes" id="UP000316080">
    <property type="component" value="Unassembled WGS sequence"/>
</dbReference>
<dbReference type="InterPro" id="IPR005149">
    <property type="entry name" value="Tscrpt_reg_PadR_N"/>
</dbReference>
<evidence type="ECO:0000313" key="5">
    <source>
        <dbReference type="Proteomes" id="UP000316080"/>
    </source>
</evidence>
<evidence type="ECO:0000313" key="4">
    <source>
        <dbReference type="EMBL" id="TDA37886.1"/>
    </source>
</evidence>
<dbReference type="PANTHER" id="PTHR43252:SF2">
    <property type="entry name" value="TRANSCRIPTION REGULATOR, PADR-LIKE FAMILY"/>
    <property type="match status" value="1"/>
</dbReference>
<comment type="caution">
    <text evidence="4">The sequence shown here is derived from an EMBL/GenBank/DDBJ whole genome shotgun (WGS) entry which is preliminary data.</text>
</comment>
<reference evidence="4 6" key="1">
    <citation type="journal article" date="2019" name="Nat. Microbiol.">
        <title>Expanding anaerobic alkane metabolism in the domain of Archaea.</title>
        <authorList>
            <person name="Wang Y."/>
            <person name="Wegener G."/>
            <person name="Hou J."/>
            <person name="Wang F."/>
            <person name="Xiao X."/>
        </authorList>
    </citation>
    <scope>NUCLEOTIDE SEQUENCE [LARGE SCALE GENOMIC DNA]</scope>
    <source>
        <strain evidence="4">WYZ-LMO11</strain>
    </source>
</reference>
<dbReference type="InterPro" id="IPR036390">
    <property type="entry name" value="WH_DNA-bd_sf"/>
</dbReference>
<dbReference type="SUPFAM" id="SSF46785">
    <property type="entry name" value="Winged helix' DNA-binding domain"/>
    <property type="match status" value="1"/>
</dbReference>
<name>A0A523BAB4_9CREN</name>
<feature type="coiled-coil region" evidence="1">
    <location>
        <begin position="165"/>
        <end position="192"/>
    </location>
</feature>
<dbReference type="Pfam" id="PF03551">
    <property type="entry name" value="PadR"/>
    <property type="match status" value="1"/>
</dbReference>
<dbReference type="Gene3D" id="1.10.10.10">
    <property type="entry name" value="Winged helix-like DNA-binding domain superfamily/Winged helix DNA-binding domain"/>
    <property type="match status" value="1"/>
</dbReference>
<gene>
    <name evidence="4" type="ORF">DSO09_05965</name>
    <name evidence="3" type="ORF">EF809_05275</name>
</gene>
<dbReference type="Proteomes" id="UP000317265">
    <property type="component" value="Unassembled WGS sequence"/>
</dbReference>
<protein>
    <submittedName>
        <fullName evidence="3">PadR family transcriptional regulator</fullName>
    </submittedName>
</protein>
<sequence>MFDNNEKCLLPPFRHWSRHIATVPKGFLRYQVLELLNKSPLSGSEIINEIEKRTNGCWKPSPGSVYPLLAWLQDNGYIREVPTEESGIKRYMLTEKGKILLEEQRKLCDQFHIDKKFFAFPFIASLWIRIPLEKATEIRQSFRRVFKALISLSLTLGEQPSEEVIKEISRILDETAQKIEEIEKKLRGEKNGRSN</sequence>
<organism evidence="4 6">
    <name type="scientific">Thermoproteota archaeon</name>
    <dbReference type="NCBI Taxonomy" id="2056631"/>
    <lineage>
        <taxon>Archaea</taxon>
        <taxon>Thermoproteota</taxon>
    </lineage>
</organism>
<keyword evidence="1" id="KW-0175">Coiled coil</keyword>
<evidence type="ECO:0000313" key="3">
    <source>
        <dbReference type="EMBL" id="RZN55496.1"/>
    </source>
</evidence>
<dbReference type="AlphaFoldDB" id="A0A523BAB4"/>
<proteinExistence type="predicted"/>
<feature type="domain" description="Transcription regulator PadR N-terminal" evidence="2">
    <location>
        <begin position="32"/>
        <end position="102"/>
    </location>
</feature>
<reference evidence="3 5" key="2">
    <citation type="journal article" date="2019" name="Nat. Microbiol.">
        <title>Wide diversity of methane and short-chain alkane metabolisms in uncultured archaea.</title>
        <authorList>
            <person name="Borrel G."/>
            <person name="Adam P.S."/>
            <person name="McKay L.J."/>
            <person name="Chen L.X."/>
            <person name="Sierra-Garcia I.N."/>
            <person name="Sieber C.M."/>
            <person name="Letourneur Q."/>
            <person name="Ghozlane A."/>
            <person name="Andersen G.L."/>
            <person name="Li W.J."/>
            <person name="Hallam S.J."/>
            <person name="Muyzer G."/>
            <person name="de Oliveira V.M."/>
            <person name="Inskeep W.P."/>
            <person name="Banfield J.F."/>
            <person name="Gribaldo S."/>
        </authorList>
    </citation>
    <scope>NUCLEOTIDE SEQUENCE [LARGE SCALE GENOMIC DNA]</scope>
    <source>
        <strain evidence="3">Verst-YHS</strain>
    </source>
</reference>
<dbReference type="EMBL" id="QNVI01000062">
    <property type="protein sequence ID" value="TDA37886.1"/>
    <property type="molecule type" value="Genomic_DNA"/>
</dbReference>
<evidence type="ECO:0000313" key="6">
    <source>
        <dbReference type="Proteomes" id="UP000317265"/>
    </source>
</evidence>
<dbReference type="EMBL" id="RXIH01000043">
    <property type="protein sequence ID" value="RZN55496.1"/>
    <property type="molecule type" value="Genomic_DNA"/>
</dbReference>
<dbReference type="PANTHER" id="PTHR43252">
    <property type="entry name" value="TRANSCRIPTIONAL REGULATOR YQJI"/>
    <property type="match status" value="1"/>
</dbReference>
<accession>A0A523BAB4</accession>